<evidence type="ECO:0000313" key="3">
    <source>
        <dbReference type="Proteomes" id="UP001501777"/>
    </source>
</evidence>
<name>A0ABN3L132_STRLO</name>
<sequence length="223" mass="24067">MRGSEIRTPSGGGRVADVAPPREVLEAGHGPTRARPAVRQRLDRAEAVAEAAPATRNVVRRRWPATPTRTVATPLWAAITFRRPRAHRAPAADRRVGSSYTSLIPRRPVAFRRLPSQAGVSGLEDGKSVGVRRPWRRRREVIADGVPTPSPRPRTGIATFFHFREAQLTESGLTCALSASGARTAGPENERDRCLPASRADVPSGRMPGAMAIAQCRFPGHGG</sequence>
<proteinExistence type="predicted"/>
<feature type="region of interest" description="Disordered" evidence="1">
    <location>
        <begin position="1"/>
        <end position="38"/>
    </location>
</feature>
<protein>
    <submittedName>
        <fullName evidence="2">Uncharacterized protein</fullName>
    </submittedName>
</protein>
<accession>A0ABN3L132</accession>
<organism evidence="2 3">
    <name type="scientific">Streptomyces longisporus</name>
    <dbReference type="NCBI Taxonomy" id="1948"/>
    <lineage>
        <taxon>Bacteria</taxon>
        <taxon>Bacillati</taxon>
        <taxon>Actinomycetota</taxon>
        <taxon>Actinomycetes</taxon>
        <taxon>Kitasatosporales</taxon>
        <taxon>Streptomycetaceae</taxon>
        <taxon>Streptomyces</taxon>
    </lineage>
</organism>
<evidence type="ECO:0000256" key="1">
    <source>
        <dbReference type="SAM" id="MobiDB-lite"/>
    </source>
</evidence>
<gene>
    <name evidence="2" type="ORF">GCM10010276_05530</name>
</gene>
<comment type="caution">
    <text evidence="2">The sequence shown here is derived from an EMBL/GenBank/DDBJ whole genome shotgun (WGS) entry which is preliminary data.</text>
</comment>
<dbReference type="Proteomes" id="UP001501777">
    <property type="component" value="Unassembled WGS sequence"/>
</dbReference>
<evidence type="ECO:0000313" key="2">
    <source>
        <dbReference type="EMBL" id="GAA2473505.1"/>
    </source>
</evidence>
<keyword evidence="3" id="KW-1185">Reference proteome</keyword>
<dbReference type="EMBL" id="BAAASG010000002">
    <property type="protein sequence ID" value="GAA2473505.1"/>
    <property type="molecule type" value="Genomic_DNA"/>
</dbReference>
<reference evidence="2 3" key="1">
    <citation type="journal article" date="2019" name="Int. J. Syst. Evol. Microbiol.">
        <title>The Global Catalogue of Microorganisms (GCM) 10K type strain sequencing project: providing services to taxonomists for standard genome sequencing and annotation.</title>
        <authorList>
            <consortium name="The Broad Institute Genomics Platform"/>
            <consortium name="The Broad Institute Genome Sequencing Center for Infectious Disease"/>
            <person name="Wu L."/>
            <person name="Ma J."/>
        </authorList>
    </citation>
    <scope>NUCLEOTIDE SEQUENCE [LARGE SCALE GENOMIC DNA]</scope>
    <source>
        <strain evidence="2 3">JCM 4395</strain>
    </source>
</reference>